<dbReference type="EMBL" id="CP018799">
    <property type="protein sequence ID" value="ATX80307.1"/>
    <property type="molecule type" value="Genomic_DNA"/>
</dbReference>
<evidence type="ECO:0000259" key="1">
    <source>
        <dbReference type="Pfam" id="PF02470"/>
    </source>
</evidence>
<sequence>MNPHARLGAFVLAALLLLAFATGKVGDIVWLEQENHIVEAEFDDTLGLDVQSPVLMAGVKVGVVQEIGLRDGLAVVRIALKPDVKLPASTRASIIGRGLVGEKNLALTADSNDTELLPDGATIPSDPSGDINTFITKASSITDDIQSLTRALSSGIGDGEGKQNLQQLIKSSSQATTELSAMIKENREQIRSTTESMNRTMKKLEVELPAILMDLRKASRNINQLVSNHRKDLDTFATELPKTARAGREFFEKGTEATENLNASLIDNRENLYRTLFELRKASENLEAFSGDIRRNPWKLMKEKPEIKADRKARQEKMEEMLMTTGRMGIAPTYK</sequence>
<dbReference type="InterPro" id="IPR052336">
    <property type="entry name" value="MlaD_Phospholipid_Transporter"/>
</dbReference>
<dbReference type="PANTHER" id="PTHR33371">
    <property type="entry name" value="INTERMEMBRANE PHOSPHOLIPID TRANSPORT SYSTEM BINDING PROTEIN MLAD-RELATED"/>
    <property type="match status" value="1"/>
</dbReference>
<dbReference type="AlphaFoldDB" id="A0A2K8KZ93"/>
<dbReference type="RefSeq" id="WP_100278094.1">
    <property type="nucleotide sequence ID" value="NZ_CP018799.1"/>
</dbReference>
<evidence type="ECO:0000313" key="3">
    <source>
        <dbReference type="Proteomes" id="UP000231701"/>
    </source>
</evidence>
<accession>A0A2K8KZ93</accession>
<dbReference type="KEGG" id="maes:Ga0123461_1895"/>
<keyword evidence="3" id="KW-1185">Reference proteome</keyword>
<protein>
    <submittedName>
        <fullName evidence="2">Virulence factor Mce family protein</fullName>
    </submittedName>
</protein>
<evidence type="ECO:0000313" key="2">
    <source>
        <dbReference type="EMBL" id="ATX80307.1"/>
    </source>
</evidence>
<reference evidence="2 3" key="1">
    <citation type="submission" date="2016-12" db="EMBL/GenBank/DDBJ databases">
        <title>Isolation and genomic insights into novel planktonic Zetaproteobacteria from stratified waters of the Chesapeake Bay.</title>
        <authorList>
            <person name="McAllister S.M."/>
            <person name="Kato S."/>
            <person name="Chan C.S."/>
            <person name="Chiu B.K."/>
            <person name="Field E.K."/>
        </authorList>
    </citation>
    <scope>NUCLEOTIDE SEQUENCE [LARGE SCALE GENOMIC DNA]</scope>
    <source>
        <strain evidence="2 3">CP-5</strain>
    </source>
</reference>
<dbReference type="PANTHER" id="PTHR33371:SF4">
    <property type="entry name" value="INTERMEMBRANE PHOSPHOLIPID TRANSPORT SYSTEM BINDING PROTEIN MLAD"/>
    <property type="match status" value="1"/>
</dbReference>
<dbReference type="InterPro" id="IPR003399">
    <property type="entry name" value="Mce/MlaD"/>
</dbReference>
<dbReference type="OrthoDB" id="9769132at2"/>
<name>A0A2K8KZ93_MARES</name>
<dbReference type="Pfam" id="PF02470">
    <property type="entry name" value="MlaD"/>
    <property type="match status" value="1"/>
</dbReference>
<feature type="domain" description="Mce/MlaD" evidence="1">
    <location>
        <begin position="38"/>
        <end position="108"/>
    </location>
</feature>
<organism evidence="2 3">
    <name type="scientific">Mariprofundus aestuarium</name>
    <dbReference type="NCBI Taxonomy" id="1921086"/>
    <lineage>
        <taxon>Bacteria</taxon>
        <taxon>Pseudomonadati</taxon>
        <taxon>Pseudomonadota</taxon>
        <taxon>Candidatius Mariprofundia</taxon>
        <taxon>Mariprofundales</taxon>
        <taxon>Mariprofundaceae</taxon>
        <taxon>Mariprofundus</taxon>
    </lineage>
</organism>
<proteinExistence type="predicted"/>
<gene>
    <name evidence="2" type="ORF">Ga0123461_1895</name>
</gene>
<dbReference type="Proteomes" id="UP000231701">
    <property type="component" value="Chromosome"/>
</dbReference>